<accession>A0AAD5FF71</accession>
<dbReference type="GO" id="GO:0019888">
    <property type="term" value="F:protein phosphatase regulator activity"/>
    <property type="evidence" value="ECO:0007669"/>
    <property type="project" value="TreeGrafter"/>
</dbReference>
<gene>
    <name evidence="1" type="ORF">C0J50_11359</name>
</gene>
<evidence type="ECO:0000313" key="2">
    <source>
        <dbReference type="Proteomes" id="UP001205998"/>
    </source>
</evidence>
<sequence length="106" mass="12338">KITLRDLKRCRMAHIFFDTFFNLDKYLDHEQRDPFSVQKDVDSEGPEPSDWDKYASEEYEILVAEETVSDQLHDGSFEDDYECEELPVTSDIGSKIDKLVISDLSP</sequence>
<dbReference type="AlphaFoldDB" id="A0AAD5FF71"/>
<proteinExistence type="predicted"/>
<dbReference type="Proteomes" id="UP001205998">
    <property type="component" value="Unassembled WGS sequence"/>
</dbReference>
<dbReference type="GO" id="GO:0000159">
    <property type="term" value="C:protein phosphatase type 2A complex"/>
    <property type="evidence" value="ECO:0007669"/>
    <property type="project" value="TreeGrafter"/>
</dbReference>
<comment type="caution">
    <text evidence="1">The sequence shown here is derived from an EMBL/GenBank/DDBJ whole genome shotgun (WGS) entry which is preliminary data.</text>
</comment>
<feature type="non-terminal residue" evidence="1">
    <location>
        <position position="1"/>
    </location>
</feature>
<dbReference type="Gene3D" id="1.10.238.10">
    <property type="entry name" value="EF-hand"/>
    <property type="match status" value="1"/>
</dbReference>
<protein>
    <submittedName>
        <fullName evidence="1">Serine/threonine-protein phosphatase 2A regulatory subunit B'' subunit alpha isoform X2</fullName>
    </submittedName>
</protein>
<dbReference type="PANTHER" id="PTHR14095">
    <property type="entry name" value="PHOSPHATASE 2A REGULATORY SUBUNIT-RELATED"/>
    <property type="match status" value="1"/>
</dbReference>
<evidence type="ECO:0000313" key="1">
    <source>
        <dbReference type="EMBL" id="KAI5613409.1"/>
    </source>
</evidence>
<dbReference type="EMBL" id="MU562759">
    <property type="protein sequence ID" value="KAI5613409.1"/>
    <property type="molecule type" value="Genomic_DNA"/>
</dbReference>
<dbReference type="PANTHER" id="PTHR14095:SF3">
    <property type="entry name" value="SERINE_THREONINE-PROTEIN PHOSPHATASE 2A REGULATORY SUBUNIT B'' SUBUNIT ALPHA"/>
    <property type="match status" value="1"/>
</dbReference>
<keyword evidence="2" id="KW-1185">Reference proteome</keyword>
<organism evidence="1 2">
    <name type="scientific">Silurus asotus</name>
    <name type="common">Amur catfish</name>
    <name type="synonym">Parasilurus asotus</name>
    <dbReference type="NCBI Taxonomy" id="30991"/>
    <lineage>
        <taxon>Eukaryota</taxon>
        <taxon>Metazoa</taxon>
        <taxon>Chordata</taxon>
        <taxon>Craniata</taxon>
        <taxon>Vertebrata</taxon>
        <taxon>Euteleostomi</taxon>
        <taxon>Actinopterygii</taxon>
        <taxon>Neopterygii</taxon>
        <taxon>Teleostei</taxon>
        <taxon>Ostariophysi</taxon>
        <taxon>Siluriformes</taxon>
        <taxon>Siluridae</taxon>
        <taxon>Silurus</taxon>
    </lineage>
</organism>
<reference evidence="1" key="1">
    <citation type="submission" date="2018-07" db="EMBL/GenBank/DDBJ databases">
        <title>Comparative genomics of catfishes provides insights into carnivory and benthic adaptation.</title>
        <authorList>
            <person name="Zhang Y."/>
            <person name="Wang D."/>
            <person name="Peng Z."/>
            <person name="Zheng S."/>
            <person name="Shao F."/>
            <person name="Tao W."/>
        </authorList>
    </citation>
    <scope>NUCLEOTIDE SEQUENCE</scope>
    <source>
        <strain evidence="1">Chongqing</strain>
    </source>
</reference>
<name>A0AAD5FF71_SILAS</name>